<proteinExistence type="predicted"/>
<accession>A0A174BVL5</accession>
<gene>
    <name evidence="1" type="ORF">ERS852456_01440</name>
</gene>
<organism evidence="1 2">
    <name type="scientific">[Ruminococcus] torques</name>
    <dbReference type="NCBI Taxonomy" id="33039"/>
    <lineage>
        <taxon>Bacteria</taxon>
        <taxon>Bacillati</taxon>
        <taxon>Bacillota</taxon>
        <taxon>Clostridia</taxon>
        <taxon>Lachnospirales</taxon>
        <taxon>Lachnospiraceae</taxon>
        <taxon>Mediterraneibacter</taxon>
    </lineage>
</organism>
<protein>
    <submittedName>
        <fullName evidence="1">Uncharacterized protein</fullName>
    </submittedName>
</protein>
<sequence>MSMYEIDSAYVRRCQKRLQEWGAPLSGWYCEYIYDVADEEEDPDHIDLFTCELCDCSQVRFVHVMRHDEYFETVSVGCICAGIMEGDILAARERERLMKNRAKRKRNFPHRQWRKNWYGNYQLTYQGRKVFINNKGGNRYSVYVDGKTSWSYKGKPLDNFVSAAYAAFELADPIERIRP</sequence>
<dbReference type="RefSeq" id="WP_204245141.1">
    <property type="nucleotide sequence ID" value="NZ_CYZO01000016.1"/>
</dbReference>
<reference evidence="1 2" key="1">
    <citation type="submission" date="2015-09" db="EMBL/GenBank/DDBJ databases">
        <authorList>
            <consortium name="Pathogen Informatics"/>
        </authorList>
    </citation>
    <scope>NUCLEOTIDE SEQUENCE [LARGE SCALE GENOMIC DNA]</scope>
    <source>
        <strain evidence="1 2">2789STDY5834841</strain>
    </source>
</reference>
<evidence type="ECO:0000313" key="2">
    <source>
        <dbReference type="Proteomes" id="UP000095787"/>
    </source>
</evidence>
<evidence type="ECO:0000313" key="1">
    <source>
        <dbReference type="EMBL" id="CUO03628.1"/>
    </source>
</evidence>
<name>A0A174BVL5_9FIRM</name>
<dbReference type="EMBL" id="CYZO01000016">
    <property type="protein sequence ID" value="CUO03628.1"/>
    <property type="molecule type" value="Genomic_DNA"/>
</dbReference>
<dbReference type="Proteomes" id="UP000095787">
    <property type="component" value="Unassembled WGS sequence"/>
</dbReference>
<dbReference type="AlphaFoldDB" id="A0A174BVL5"/>